<evidence type="ECO:0008006" key="12">
    <source>
        <dbReference type="Google" id="ProtNLM"/>
    </source>
</evidence>
<proteinExistence type="inferred from homology"/>
<dbReference type="Proteomes" id="UP000236630">
    <property type="component" value="Unassembled WGS sequence"/>
</dbReference>
<dbReference type="SUPFAM" id="SSF52047">
    <property type="entry name" value="RNI-like"/>
    <property type="match status" value="1"/>
</dbReference>
<dbReference type="InterPro" id="IPR001611">
    <property type="entry name" value="Leu-rich_rpt"/>
</dbReference>
<comment type="subcellular location">
    <subcellularLocation>
        <location evidence="1">Membrane</location>
        <topology evidence="1">Single-pass type I membrane protein</topology>
    </subcellularLocation>
</comment>
<keyword evidence="4" id="KW-0812">Transmembrane</keyword>
<keyword evidence="7" id="KW-1133">Transmembrane helix</keyword>
<evidence type="ECO:0000256" key="5">
    <source>
        <dbReference type="ARBA" id="ARBA00022729"/>
    </source>
</evidence>
<keyword evidence="11" id="KW-1185">Reference proteome</keyword>
<dbReference type="PANTHER" id="PTHR27008">
    <property type="entry name" value="OS04G0122200 PROTEIN"/>
    <property type="match status" value="1"/>
</dbReference>
<evidence type="ECO:0000256" key="2">
    <source>
        <dbReference type="ARBA" id="ARBA00009592"/>
    </source>
</evidence>
<dbReference type="PANTHER" id="PTHR27008:SF585">
    <property type="entry name" value="PROTEIN KINASE DOMAIN-CONTAINING PROTEIN"/>
    <property type="match status" value="1"/>
</dbReference>
<dbReference type="EMBL" id="BDQV01000636">
    <property type="protein sequence ID" value="GAY66921.1"/>
    <property type="molecule type" value="Genomic_DNA"/>
</dbReference>
<comment type="caution">
    <text evidence="10">The sequence shown here is derived from an EMBL/GenBank/DDBJ whole genome shotgun (WGS) entry which is preliminary data.</text>
</comment>
<dbReference type="InterPro" id="IPR051809">
    <property type="entry name" value="Plant_receptor-like_S/T_kinase"/>
</dbReference>
<dbReference type="InterPro" id="IPR032675">
    <property type="entry name" value="LRR_dom_sf"/>
</dbReference>
<dbReference type="Pfam" id="PF00560">
    <property type="entry name" value="LRR_1"/>
    <property type="match status" value="5"/>
</dbReference>
<dbReference type="GO" id="GO:0016020">
    <property type="term" value="C:membrane"/>
    <property type="evidence" value="ECO:0007669"/>
    <property type="project" value="UniProtKB-SubCell"/>
</dbReference>
<sequence length="327" mass="36124">MIVINLIQNQLSGHLPSTMGCTLPNLERLTLSHNKLSGTIPNSIINASKLITLNLGYNYFSGLIPNTFGNLRFLNWLSPVQNYLMTKPLAANPLRGFLPSLVSNFSASLQEFNAYGCELKGSIPQEIGNLSGLIVLNLFNNDLIGTIPKTVGGLQQLQGLDLFGNNLQGSIPYDLCNLKRLYSLLLQGLVSLRELYLDSNKLSSSIPSSFWNLEYILQIDLSSNSLSGSLLPHIQKLKQQSLRKNSQVIGALSHLKQLKLSYNRLEGEIPIKGPFRNFSTQSCFGNYALCSPPILQVPPCKEDNGEGTEKAIVLVLKYILPRLYPSF</sequence>
<keyword evidence="9" id="KW-0325">Glycoprotein</keyword>
<comment type="similarity">
    <text evidence="2">Belongs to the RLP family.</text>
</comment>
<dbReference type="Gene3D" id="3.80.10.10">
    <property type="entry name" value="Ribonuclease Inhibitor"/>
    <property type="match status" value="2"/>
</dbReference>
<evidence type="ECO:0000256" key="7">
    <source>
        <dbReference type="ARBA" id="ARBA00022989"/>
    </source>
</evidence>
<keyword evidence="3" id="KW-0433">Leucine-rich repeat</keyword>
<evidence type="ECO:0000256" key="6">
    <source>
        <dbReference type="ARBA" id="ARBA00022737"/>
    </source>
</evidence>
<gene>
    <name evidence="10" type="ORF">CUMW_252650</name>
</gene>
<reference evidence="10 11" key="1">
    <citation type="journal article" date="2017" name="Front. Genet.">
        <title>Draft sequencing of the heterozygous diploid genome of Satsuma (Citrus unshiu Marc.) using a hybrid assembly approach.</title>
        <authorList>
            <person name="Shimizu T."/>
            <person name="Tanizawa Y."/>
            <person name="Mochizuki T."/>
            <person name="Nagasaki H."/>
            <person name="Yoshioka T."/>
            <person name="Toyoda A."/>
            <person name="Fujiyama A."/>
            <person name="Kaminuma E."/>
            <person name="Nakamura Y."/>
        </authorList>
    </citation>
    <scope>NUCLEOTIDE SEQUENCE [LARGE SCALE GENOMIC DNA]</scope>
    <source>
        <strain evidence="11">cv. Miyagawa wase</strain>
    </source>
</reference>
<evidence type="ECO:0000256" key="4">
    <source>
        <dbReference type="ARBA" id="ARBA00022692"/>
    </source>
</evidence>
<dbReference type="SMART" id="SM00369">
    <property type="entry name" value="LRR_TYP"/>
    <property type="match status" value="5"/>
</dbReference>
<dbReference type="InterPro" id="IPR003591">
    <property type="entry name" value="Leu-rich_rpt_typical-subtyp"/>
</dbReference>
<keyword evidence="5" id="KW-0732">Signal</keyword>
<name>A0A2H5QQM7_CITUN</name>
<evidence type="ECO:0000313" key="10">
    <source>
        <dbReference type="EMBL" id="GAY66921.1"/>
    </source>
</evidence>
<accession>A0A2H5QQM7</accession>
<dbReference type="FunFam" id="3.80.10.10:FF:000041">
    <property type="entry name" value="LRR receptor-like serine/threonine-protein kinase ERECTA"/>
    <property type="match status" value="1"/>
</dbReference>
<dbReference type="AlphaFoldDB" id="A0A2H5QQM7"/>
<evidence type="ECO:0000256" key="3">
    <source>
        <dbReference type="ARBA" id="ARBA00022614"/>
    </source>
</evidence>
<dbReference type="Pfam" id="PF13855">
    <property type="entry name" value="LRR_8"/>
    <property type="match status" value="1"/>
</dbReference>
<dbReference type="STRING" id="55188.A0A2H5QQM7"/>
<evidence type="ECO:0000256" key="1">
    <source>
        <dbReference type="ARBA" id="ARBA00004479"/>
    </source>
</evidence>
<evidence type="ECO:0000256" key="9">
    <source>
        <dbReference type="ARBA" id="ARBA00023180"/>
    </source>
</evidence>
<evidence type="ECO:0000313" key="11">
    <source>
        <dbReference type="Proteomes" id="UP000236630"/>
    </source>
</evidence>
<keyword evidence="6" id="KW-0677">Repeat</keyword>
<evidence type="ECO:0000256" key="8">
    <source>
        <dbReference type="ARBA" id="ARBA00023136"/>
    </source>
</evidence>
<organism evidence="10 11">
    <name type="scientific">Citrus unshiu</name>
    <name type="common">Satsuma mandarin</name>
    <name type="synonym">Citrus nobilis var. unshiu</name>
    <dbReference type="NCBI Taxonomy" id="55188"/>
    <lineage>
        <taxon>Eukaryota</taxon>
        <taxon>Viridiplantae</taxon>
        <taxon>Streptophyta</taxon>
        <taxon>Embryophyta</taxon>
        <taxon>Tracheophyta</taxon>
        <taxon>Spermatophyta</taxon>
        <taxon>Magnoliopsida</taxon>
        <taxon>eudicotyledons</taxon>
        <taxon>Gunneridae</taxon>
        <taxon>Pentapetalae</taxon>
        <taxon>rosids</taxon>
        <taxon>malvids</taxon>
        <taxon>Sapindales</taxon>
        <taxon>Rutaceae</taxon>
        <taxon>Aurantioideae</taxon>
        <taxon>Citrus</taxon>
    </lineage>
</organism>
<protein>
    <recommendedName>
        <fullName evidence="12">Leucine-rich repeat-containing N-terminal plant-type domain-containing protein</fullName>
    </recommendedName>
</protein>
<keyword evidence="8" id="KW-0472">Membrane</keyword>